<comment type="caution">
    <text evidence="6">The sequence shown here is derived from an EMBL/GenBank/DDBJ whole genome shotgun (WGS) entry which is preliminary data.</text>
</comment>
<dbReference type="SUPFAM" id="SSF53223">
    <property type="entry name" value="Aminoacid dehydrogenase-like, N-terminal domain"/>
    <property type="match status" value="1"/>
</dbReference>
<dbReference type="InterPro" id="IPR036291">
    <property type="entry name" value="NAD(P)-bd_dom_sf"/>
</dbReference>
<name>A0ABX0ZJB9_9ACTN</name>
<dbReference type="EMBL" id="JAATEJ010000003">
    <property type="protein sequence ID" value="NJP42907.1"/>
    <property type="molecule type" value="Genomic_DNA"/>
</dbReference>
<dbReference type="PANTHER" id="PTHR11606">
    <property type="entry name" value="GLUTAMATE DEHYDROGENASE"/>
    <property type="match status" value="1"/>
</dbReference>
<dbReference type="Gene3D" id="3.40.50.720">
    <property type="entry name" value="NAD(P)-binding Rossmann-like Domain"/>
    <property type="match status" value="1"/>
</dbReference>
<evidence type="ECO:0000256" key="4">
    <source>
        <dbReference type="SAM" id="MobiDB-lite"/>
    </source>
</evidence>
<reference evidence="6 7" key="1">
    <citation type="submission" date="2020-03" db="EMBL/GenBank/DDBJ databases">
        <title>WGS of actinomycetes isolated from Thailand.</title>
        <authorList>
            <person name="Thawai C."/>
        </authorList>
    </citation>
    <scope>NUCLEOTIDE SEQUENCE [LARGE SCALE GENOMIC DNA]</scope>
    <source>
        <strain evidence="6 7">PRB2-1</strain>
    </source>
</reference>
<protein>
    <submittedName>
        <fullName evidence="6">Glu/Leu/Phe/Val dehydrogenase</fullName>
    </submittedName>
</protein>
<comment type="similarity">
    <text evidence="1 3">Belongs to the Glu/Leu/Phe/Val dehydrogenases family.</text>
</comment>
<dbReference type="InterPro" id="IPR046346">
    <property type="entry name" value="Aminoacid_DH-like_N_sf"/>
</dbReference>
<feature type="region of interest" description="Disordered" evidence="4">
    <location>
        <begin position="1"/>
        <end position="21"/>
    </location>
</feature>
<dbReference type="PANTHER" id="PTHR11606:SF13">
    <property type="entry name" value="GLUTAMATE DEHYDROGENASE 1, MITOCHONDRIAL"/>
    <property type="match status" value="1"/>
</dbReference>
<dbReference type="InterPro" id="IPR006097">
    <property type="entry name" value="Glu/Leu/Phe/Val/Trp_DH_dimer"/>
</dbReference>
<sequence>MGRTVTETLLESKPVEGDDAPPPLLCTSVATPSDALDGWVVVDSLVDGMAMGGTRMTGSVTEAEVCALARAMTVKLGLVGLPIGGAKAGIVAVPGHRERALRSFGRAVAPLLHGGIYLGCDQGTTHADRDLFFAEAGYDLAANPRASELPTDWASFWHPLVDITGFGVSAGTLTALEYGGANTPRRIAIQGFGTVGRAVAKTLEARGHRVVAVADVAGTVHDPAGLPVRDLLAITDTAGTIDRAKLPPCVTATAEPEAWLDVDADVLVLAAGGDAVRADNVHRVRASLVVEGGNLCCTPQAKERMRATGTIVLPDVVANVGGAAVTGCVLTGALPKMPHKETVAWLFDWVDRRVRRNSRDVLEIARGGTGDPVPELLADRRRAGR</sequence>
<evidence type="ECO:0000256" key="3">
    <source>
        <dbReference type="RuleBase" id="RU004417"/>
    </source>
</evidence>
<dbReference type="Proteomes" id="UP000734511">
    <property type="component" value="Unassembled WGS sequence"/>
</dbReference>
<dbReference type="SMART" id="SM00839">
    <property type="entry name" value="ELFV_dehydrog"/>
    <property type="match status" value="1"/>
</dbReference>
<dbReference type="Pfam" id="PF02812">
    <property type="entry name" value="ELFV_dehydrog_N"/>
    <property type="match status" value="1"/>
</dbReference>
<evidence type="ECO:0000259" key="5">
    <source>
        <dbReference type="SMART" id="SM00839"/>
    </source>
</evidence>
<evidence type="ECO:0000313" key="6">
    <source>
        <dbReference type="EMBL" id="NJP42907.1"/>
    </source>
</evidence>
<keyword evidence="7" id="KW-1185">Reference proteome</keyword>
<feature type="domain" description="Glutamate/phenylalanine/leucine/valine/L-tryptophan dehydrogenase C-terminal" evidence="5">
    <location>
        <begin position="155"/>
        <end position="385"/>
    </location>
</feature>
<evidence type="ECO:0000256" key="1">
    <source>
        <dbReference type="ARBA" id="ARBA00006382"/>
    </source>
</evidence>
<gene>
    <name evidence="6" type="ORF">HCN08_05710</name>
</gene>
<evidence type="ECO:0000256" key="2">
    <source>
        <dbReference type="ARBA" id="ARBA00023002"/>
    </source>
</evidence>
<keyword evidence="2 3" id="KW-0560">Oxidoreductase</keyword>
<accession>A0ABX0ZJB9</accession>
<dbReference type="InterPro" id="IPR006096">
    <property type="entry name" value="Glu/Leu/Phe/Val/Trp_DH_C"/>
</dbReference>
<dbReference type="InterPro" id="IPR006095">
    <property type="entry name" value="Glu/Leu/Phe/Val/Trp_DH"/>
</dbReference>
<dbReference type="Gene3D" id="3.40.50.10860">
    <property type="entry name" value="Leucine Dehydrogenase, chain A, domain 1"/>
    <property type="match status" value="1"/>
</dbReference>
<organism evidence="6 7">
    <name type="scientific">Actinacidiphila epipremni</name>
    <dbReference type="NCBI Taxonomy" id="2053013"/>
    <lineage>
        <taxon>Bacteria</taxon>
        <taxon>Bacillati</taxon>
        <taxon>Actinomycetota</taxon>
        <taxon>Actinomycetes</taxon>
        <taxon>Kitasatosporales</taxon>
        <taxon>Streptomycetaceae</taxon>
        <taxon>Actinacidiphila</taxon>
    </lineage>
</organism>
<dbReference type="SUPFAM" id="SSF51735">
    <property type="entry name" value="NAD(P)-binding Rossmann-fold domains"/>
    <property type="match status" value="1"/>
</dbReference>
<evidence type="ECO:0000313" key="7">
    <source>
        <dbReference type="Proteomes" id="UP000734511"/>
    </source>
</evidence>
<dbReference type="Pfam" id="PF00208">
    <property type="entry name" value="ELFV_dehydrog"/>
    <property type="match status" value="1"/>
</dbReference>
<proteinExistence type="inferred from homology"/>
<dbReference type="PRINTS" id="PR00082">
    <property type="entry name" value="GLFDHDRGNASE"/>
</dbReference>